<keyword evidence="2" id="KW-1185">Reference proteome</keyword>
<gene>
    <name evidence="1" type="ordered locus">HH_1433</name>
</gene>
<dbReference type="STRING" id="235279.HH_1433"/>
<dbReference type="AlphaFoldDB" id="Q7VG89"/>
<dbReference type="RefSeq" id="WP_011116273.1">
    <property type="nucleotide sequence ID" value="NC_004917.1"/>
</dbReference>
<accession>Q7VG89</accession>
<proteinExistence type="predicted"/>
<evidence type="ECO:0000313" key="1">
    <source>
        <dbReference type="EMBL" id="AAP78030.1"/>
    </source>
</evidence>
<dbReference type="Proteomes" id="UP000002495">
    <property type="component" value="Chromosome"/>
</dbReference>
<sequence>MIALIQRKSIIAMIGTSGLRHTTLWNGNDFVDMDFGYYNFLKETNYIVKDLYFWDLID</sequence>
<name>Q7VG89_HELHP</name>
<dbReference type="HOGENOM" id="CLU_210933_0_0_7"/>
<evidence type="ECO:0000313" key="2">
    <source>
        <dbReference type="Proteomes" id="UP000002495"/>
    </source>
</evidence>
<reference evidence="1 2" key="1">
    <citation type="journal article" date="2003" name="Proc. Natl. Acad. Sci. U.S.A.">
        <title>The complete genome sequence of the carcinogenic bacterium Helicobacter hepaticus.</title>
        <authorList>
            <person name="Suerbaum S."/>
            <person name="Josenhans C."/>
            <person name="Sterzenbach T."/>
            <person name="Drescher B."/>
            <person name="Brandt P."/>
            <person name="Bell M."/>
            <person name="Droege M."/>
            <person name="Fartmann B."/>
            <person name="Fischer H.-P."/>
            <person name="Ge Z."/>
            <person name="Hoerster A."/>
            <person name="Holland R."/>
            <person name="Klein K."/>
            <person name="Koenig J."/>
            <person name="Macko L."/>
            <person name="Mendz G.L."/>
            <person name="Nyakatura G."/>
            <person name="Schauer D.B."/>
            <person name="Shen Z."/>
            <person name="Weber J."/>
            <person name="Frosch M."/>
            <person name="Fox J.G."/>
        </authorList>
    </citation>
    <scope>NUCLEOTIDE SEQUENCE [LARGE SCALE GENOMIC DNA]</scope>
    <source>
        <strain evidence="2">ATCC 51449 / 3B1</strain>
    </source>
</reference>
<protein>
    <submittedName>
        <fullName evidence="1">Uncharacterized protein</fullName>
    </submittedName>
</protein>
<dbReference type="KEGG" id="hhe:HH_1433"/>
<dbReference type="EMBL" id="AE017125">
    <property type="protein sequence ID" value="AAP78030.1"/>
    <property type="molecule type" value="Genomic_DNA"/>
</dbReference>
<organism evidence="1 2">
    <name type="scientific">Helicobacter hepaticus (strain ATCC 51449 / 3B1)</name>
    <dbReference type="NCBI Taxonomy" id="235279"/>
    <lineage>
        <taxon>Bacteria</taxon>
        <taxon>Pseudomonadati</taxon>
        <taxon>Campylobacterota</taxon>
        <taxon>Epsilonproteobacteria</taxon>
        <taxon>Campylobacterales</taxon>
        <taxon>Helicobacteraceae</taxon>
        <taxon>Helicobacter</taxon>
    </lineage>
</organism>